<evidence type="ECO:0000313" key="2">
    <source>
        <dbReference type="EMBL" id="KAK9296728.1"/>
    </source>
</evidence>
<gene>
    <name evidence="2" type="ORF">QLX08_009342</name>
</gene>
<accession>A0AAW0ZJ32</accession>
<sequence>MEDAIVELQRIVRAANSKYAIGLLFNISGAFDNVWWPSILASLKTRNCPRNLYSLIGSYLTDRKAKIVGATRSAEKKSQSGARRAQSWDPCSGT</sequence>
<keyword evidence="3" id="KW-1185">Reference proteome</keyword>
<evidence type="ECO:0008006" key="4">
    <source>
        <dbReference type="Google" id="ProtNLM"/>
    </source>
</evidence>
<evidence type="ECO:0000256" key="1">
    <source>
        <dbReference type="SAM" id="MobiDB-lite"/>
    </source>
</evidence>
<comment type="caution">
    <text evidence="2">The sequence shown here is derived from an EMBL/GenBank/DDBJ whole genome shotgun (WGS) entry which is preliminary data.</text>
</comment>
<dbReference type="Proteomes" id="UP001432146">
    <property type="component" value="Unassembled WGS sequence"/>
</dbReference>
<organism evidence="2 3">
    <name type="scientific">Tetragonisca angustula</name>
    <dbReference type="NCBI Taxonomy" id="166442"/>
    <lineage>
        <taxon>Eukaryota</taxon>
        <taxon>Metazoa</taxon>
        <taxon>Ecdysozoa</taxon>
        <taxon>Arthropoda</taxon>
        <taxon>Hexapoda</taxon>
        <taxon>Insecta</taxon>
        <taxon>Pterygota</taxon>
        <taxon>Neoptera</taxon>
        <taxon>Endopterygota</taxon>
        <taxon>Hymenoptera</taxon>
        <taxon>Apocrita</taxon>
        <taxon>Aculeata</taxon>
        <taxon>Apoidea</taxon>
        <taxon>Anthophila</taxon>
        <taxon>Apidae</taxon>
        <taxon>Tetragonisca</taxon>
    </lineage>
</organism>
<reference evidence="2 3" key="1">
    <citation type="submission" date="2024-05" db="EMBL/GenBank/DDBJ databases">
        <title>The nuclear and mitochondrial genome assemblies of Tetragonisca angustula (Apidae: Meliponini), a tiny yet remarkable pollinator in the Neotropics.</title>
        <authorList>
            <person name="Ferrari R."/>
            <person name="Ricardo P.C."/>
            <person name="Dias F.C."/>
            <person name="Araujo N.S."/>
            <person name="Soares D.O."/>
            <person name="Zhou Q.-S."/>
            <person name="Zhu C.-D."/>
            <person name="Coutinho L."/>
            <person name="Airas M.C."/>
            <person name="Batista T.M."/>
        </authorList>
    </citation>
    <scope>NUCLEOTIDE SEQUENCE [LARGE SCALE GENOMIC DNA]</scope>
    <source>
        <strain evidence="2">ASF017062</strain>
        <tissue evidence="2">Abdomen</tissue>
    </source>
</reference>
<dbReference type="AlphaFoldDB" id="A0AAW0ZJ32"/>
<evidence type="ECO:0000313" key="3">
    <source>
        <dbReference type="Proteomes" id="UP001432146"/>
    </source>
</evidence>
<name>A0AAW0ZJ32_9HYME</name>
<proteinExistence type="predicted"/>
<dbReference type="EMBL" id="JAWNGG020000205">
    <property type="protein sequence ID" value="KAK9296728.1"/>
    <property type="molecule type" value="Genomic_DNA"/>
</dbReference>
<protein>
    <recommendedName>
        <fullName evidence="4">Reverse transcriptase domain-containing protein</fullName>
    </recommendedName>
</protein>
<feature type="region of interest" description="Disordered" evidence="1">
    <location>
        <begin position="71"/>
        <end position="94"/>
    </location>
</feature>